<feature type="region of interest" description="Disordered" evidence="3">
    <location>
        <begin position="1282"/>
        <end position="1323"/>
    </location>
</feature>
<dbReference type="InterPro" id="IPR029452">
    <property type="entry name" value="RICTOR_V"/>
</dbReference>
<evidence type="ECO:0000256" key="1">
    <source>
        <dbReference type="ARBA" id="ARBA00008878"/>
    </source>
</evidence>
<feature type="region of interest" description="Disordered" evidence="3">
    <location>
        <begin position="1169"/>
        <end position="1203"/>
    </location>
</feature>
<dbReference type="CDD" id="cd11627">
    <property type="entry name" value="HR1_Ste20-like"/>
    <property type="match status" value="1"/>
</dbReference>
<feature type="compositionally biased region" description="Polar residues" evidence="3">
    <location>
        <begin position="8"/>
        <end position="22"/>
    </location>
</feature>
<gene>
    <name evidence="7" type="ORF">M437DRAFT_37231</name>
</gene>
<feature type="domain" description="Rapamycin-insensitive companion of mTOR N-terminal" evidence="5">
    <location>
        <begin position="210"/>
        <end position="574"/>
    </location>
</feature>
<dbReference type="Pfam" id="PF14664">
    <property type="entry name" value="RICTOR_N"/>
    <property type="match status" value="1"/>
</dbReference>
<dbReference type="STRING" id="1043003.A0A074W311"/>
<evidence type="ECO:0000256" key="2">
    <source>
        <dbReference type="SAM" id="Coils"/>
    </source>
</evidence>
<dbReference type="Gene3D" id="1.10.287.160">
    <property type="entry name" value="HR1 repeat"/>
    <property type="match status" value="1"/>
</dbReference>
<dbReference type="SMART" id="SM01308">
    <property type="entry name" value="RICTOR_N"/>
    <property type="match status" value="1"/>
</dbReference>
<dbReference type="SUPFAM" id="SSF48371">
    <property type="entry name" value="ARM repeat"/>
    <property type="match status" value="1"/>
</dbReference>
<comment type="similarity">
    <text evidence="1">Belongs to the RICTOR family.</text>
</comment>
<protein>
    <recommendedName>
        <fullName evidence="9">Cytosolic regulator pianissimo</fullName>
    </recommendedName>
</protein>
<organism evidence="7 8">
    <name type="scientific">Aureobasidium melanogenum (strain CBS 110374)</name>
    <name type="common">Aureobasidium pullulans var. melanogenum</name>
    <dbReference type="NCBI Taxonomy" id="1043003"/>
    <lineage>
        <taxon>Eukaryota</taxon>
        <taxon>Fungi</taxon>
        <taxon>Dikarya</taxon>
        <taxon>Ascomycota</taxon>
        <taxon>Pezizomycotina</taxon>
        <taxon>Dothideomycetes</taxon>
        <taxon>Dothideomycetidae</taxon>
        <taxon>Dothideales</taxon>
        <taxon>Saccotheciaceae</taxon>
        <taxon>Aureobasidium</taxon>
    </lineage>
</organism>
<dbReference type="GeneID" id="63912963"/>
<dbReference type="InterPro" id="IPR028267">
    <property type="entry name" value="Pianissimo_N"/>
</dbReference>
<dbReference type="Proteomes" id="UP000030672">
    <property type="component" value="Unassembled WGS sequence"/>
</dbReference>
<dbReference type="GO" id="GO:0038203">
    <property type="term" value="P:TORC2 signaling"/>
    <property type="evidence" value="ECO:0007669"/>
    <property type="project" value="EnsemblFungi"/>
</dbReference>
<feature type="domain" description="Rapamycin-insensitive companion of mTOR middle" evidence="4">
    <location>
        <begin position="651"/>
        <end position="875"/>
    </location>
</feature>
<dbReference type="Pfam" id="PF14663">
    <property type="entry name" value="RasGEF_N_2"/>
    <property type="match status" value="1"/>
</dbReference>
<dbReference type="InterPro" id="IPR036274">
    <property type="entry name" value="HR1_rpt_sf"/>
</dbReference>
<feature type="region of interest" description="Disordered" evidence="3">
    <location>
        <begin position="623"/>
        <end position="643"/>
    </location>
</feature>
<dbReference type="InterPro" id="IPR011072">
    <property type="entry name" value="HR1_rho-bd"/>
</dbReference>
<reference evidence="7 8" key="1">
    <citation type="journal article" date="2014" name="BMC Genomics">
        <title>Genome sequencing of four Aureobasidium pullulans varieties: biotechnological potential, stress tolerance, and description of new species.</title>
        <authorList>
            <person name="Gostin Ar C."/>
            <person name="Ohm R.A."/>
            <person name="Kogej T."/>
            <person name="Sonjak S."/>
            <person name="Turk M."/>
            <person name="Zajc J."/>
            <person name="Zalar P."/>
            <person name="Grube M."/>
            <person name="Sun H."/>
            <person name="Han J."/>
            <person name="Sharma A."/>
            <person name="Chiniquy J."/>
            <person name="Ngan C.Y."/>
            <person name="Lipzen A."/>
            <person name="Barry K."/>
            <person name="Grigoriev I.V."/>
            <person name="Gunde-Cimerman N."/>
        </authorList>
    </citation>
    <scope>NUCLEOTIDE SEQUENCE [LARGE SCALE GENOMIC DNA]</scope>
    <source>
        <strain evidence="7 8">CBS 110374</strain>
    </source>
</reference>
<dbReference type="Pfam" id="PF02185">
    <property type="entry name" value="HR1"/>
    <property type="match status" value="1"/>
</dbReference>
<evidence type="ECO:0008006" key="9">
    <source>
        <dbReference type="Google" id="ProtNLM"/>
    </source>
</evidence>
<evidence type="ECO:0000259" key="4">
    <source>
        <dbReference type="SMART" id="SM01307"/>
    </source>
</evidence>
<dbReference type="GO" id="GO:0005829">
    <property type="term" value="C:cytosol"/>
    <property type="evidence" value="ECO:0007669"/>
    <property type="project" value="EnsemblFungi"/>
</dbReference>
<accession>A0A074W311</accession>
<evidence type="ECO:0000259" key="5">
    <source>
        <dbReference type="SMART" id="SM01308"/>
    </source>
</evidence>
<name>A0A074W311_AURM1</name>
<feature type="coiled-coil region" evidence="2">
    <location>
        <begin position="119"/>
        <end position="150"/>
    </location>
</feature>
<dbReference type="InterPro" id="IPR028268">
    <property type="entry name" value="Pianissimo_fam"/>
</dbReference>
<dbReference type="SMART" id="SM01310">
    <property type="entry name" value="RICTOR_V"/>
    <property type="match status" value="1"/>
</dbReference>
<proteinExistence type="inferred from homology"/>
<dbReference type="EMBL" id="KL584824">
    <property type="protein sequence ID" value="KEQ67505.1"/>
    <property type="molecule type" value="Genomic_DNA"/>
</dbReference>
<dbReference type="InterPro" id="IPR016024">
    <property type="entry name" value="ARM-type_fold"/>
</dbReference>
<dbReference type="SMART" id="SM01307">
    <property type="entry name" value="RICTOR_M"/>
    <property type="match status" value="1"/>
</dbReference>
<evidence type="ECO:0000256" key="3">
    <source>
        <dbReference type="SAM" id="MobiDB-lite"/>
    </source>
</evidence>
<feature type="compositionally biased region" description="Basic and acidic residues" evidence="3">
    <location>
        <begin position="629"/>
        <end position="638"/>
    </location>
</feature>
<sequence>MPPMTRPTAHSVTGHTQDQSLLPPQFKDNRSHSATSLVSKTLPPGSFSTELRPTVSRVDNGRIDFSTFDIDQSAATVTTEQRLADYRDKIEKETKIKIGSENLLEALNAKNAKQSRDQRRLVESELNTSNRKIAQLKLDLEAELQRAKESTVSPANRLSFAIPQRSPSNLTLLQNAEPDDLDPESESPTYILAEILQALETEDMKPDYYVSHANELVGLFKRHPALKYDLAWSIFGLRMQMMLLSDSREVIAAGYRVLRHAITDRKSLQTIRAHHTDFLVILSLVKEAKAMVEREQALKLVRAFLDVKDGVHEIAPSVVRIIVAIAEHPEDRLRSISVMTLAELLIRSPDLVIAAGGIGTLSDAMGNGAYQAPETLAAVFLHLLDLPARRGLLRSGFELSLPFATFTEPPTSIAHEDRMKSSAKVVAALFKSWSGIMTISLHDFLPARSVVSSLLIDTVAVRSIVLELLFDILRIKPPSWSSSFLAGRRLTTYGRVTNLKANDQHKPSSNDPEEASKRMSLIEHFSAVVLTILLRVGLLPALMHAERDAPNLALKRKTTLLIGEVLKLANQLLPSEWSAELQVLPDLFHQATSFGQDERSQAVATVYQVDSVNRTLYRSVGGGPGVKSTRADEFEPTKSAEQPKVQMSANMDEAQFRGLLMECQVLNTVNYTKWRWDLIQPMIEGPLTNSRRLDEAMKATKFVHRLLGFLRPFKYRFSDAKNTKPNQRYVRAGCALVRTLLLTPEGTKYLADNKMLRQIAECLAQFDRMSGITSTTPLFSPERLADTLVGGYFAILGVLCSDQKGLQMMERWKIINMFYHIVELRGRDDLIMALLTNLDYTLDSHPRIILSKAMISGSRDVRIAATRILRKYAIRPLDSGPKSSGSGECAAWAIRLLVTQLYDPEIEVCEIAIKILEEACNDNNSLEYVVKCRPALDHLGEIGAPLLLRFLSTSVGYHYLDGLDYITKEMDDWFLGRNDTYVTLVEASLARALADIPEKAVSMFEETPEPQDFGLVPPHFYRELTRTAEGCELLRNKGHFEEFVSTIQDFGMEEEDAETIVKVKGCLWAVGNVGSMELGAPFLEQSDVTQHIIEIAEKSEVLTLRGTAFFVLGLISRSLHGQEILASQHWNGTVNMLGESLGYCLPLDFTKLFNIRQWGPSHFHSLPSPLIHRPTSTSTSSPAIPPNANLNPKHLPSPSTSSPQSLEILKAVTKLGNTVLSNKAAADLNALKAKKAPGLKSLDVFLKVLDILTSHRYKLPAVRFVLDLFERSVLRRLVLDEEDEDDDEEGQEVDGNGNGRDSGDDRDGTNGFEGAFGGGVGGI</sequence>
<dbReference type="InterPro" id="IPR029451">
    <property type="entry name" value="RICTOR_M"/>
</dbReference>
<keyword evidence="2" id="KW-0175">Coiled coil</keyword>
<dbReference type="SMART" id="SM01303">
    <property type="entry name" value="RasGEF_N_2"/>
    <property type="match status" value="1"/>
</dbReference>
<dbReference type="PANTHER" id="PTHR13298">
    <property type="entry name" value="CYTOSOLIC REGULATOR PIANISSIMO"/>
    <property type="match status" value="1"/>
</dbReference>
<evidence type="ECO:0000259" key="6">
    <source>
        <dbReference type="SMART" id="SM01310"/>
    </source>
</evidence>
<feature type="region of interest" description="Disordered" evidence="3">
    <location>
        <begin position="1"/>
        <end position="52"/>
    </location>
</feature>
<dbReference type="Pfam" id="PF14668">
    <property type="entry name" value="RICTOR_V"/>
    <property type="match status" value="1"/>
</dbReference>
<dbReference type="RefSeq" id="XP_040884528.1">
    <property type="nucleotide sequence ID" value="XM_041019590.1"/>
</dbReference>
<dbReference type="SUPFAM" id="SSF46585">
    <property type="entry name" value="HR1 repeat"/>
    <property type="match status" value="1"/>
</dbReference>
<feature type="domain" description="Rapamycin-insensitive companion of mTOR" evidence="6">
    <location>
        <begin position="1060"/>
        <end position="1132"/>
    </location>
</feature>
<dbReference type="HOGENOM" id="CLU_001013_1_1_1"/>
<dbReference type="GO" id="GO:0005938">
    <property type="term" value="C:cell cortex"/>
    <property type="evidence" value="ECO:0007669"/>
    <property type="project" value="EnsemblFungi"/>
</dbReference>
<dbReference type="PANTHER" id="PTHR13298:SF11">
    <property type="entry name" value="RAPAMYCIN-INSENSITIVE COMPANION OF MTOR"/>
    <property type="match status" value="1"/>
</dbReference>
<feature type="compositionally biased region" description="Gly residues" evidence="3">
    <location>
        <begin position="1314"/>
        <end position="1323"/>
    </location>
</feature>
<evidence type="ECO:0000313" key="8">
    <source>
        <dbReference type="Proteomes" id="UP000030672"/>
    </source>
</evidence>
<dbReference type="InterPro" id="IPR029453">
    <property type="entry name" value="Rictor_IV"/>
</dbReference>
<dbReference type="Pfam" id="PF14666">
    <property type="entry name" value="RICTOR_M"/>
    <property type="match status" value="1"/>
</dbReference>
<evidence type="ECO:0000313" key="7">
    <source>
        <dbReference type="EMBL" id="KEQ67505.1"/>
    </source>
</evidence>
<dbReference type="GO" id="GO:0031932">
    <property type="term" value="C:TORC2 complex"/>
    <property type="evidence" value="ECO:0007669"/>
    <property type="project" value="EnsemblFungi"/>
</dbReference>
<keyword evidence="8" id="KW-1185">Reference proteome</keyword>
<feature type="compositionally biased region" description="Acidic residues" evidence="3">
    <location>
        <begin position="1282"/>
        <end position="1292"/>
    </location>
</feature>